<comment type="caution">
    <text evidence="1">The sequence shown here is derived from an EMBL/GenBank/DDBJ whole genome shotgun (WGS) entry which is preliminary data.</text>
</comment>
<accession>A0A8H7S206</accession>
<sequence>MTDGTGVGVYQVDGQGIPGKGKGNRDALAQFEVWVGEKGQNNVHRIDCPVGGYIDVTGSRATGAEIQCYNFERVPVGPKVTG</sequence>
<proteinExistence type="predicted"/>
<keyword evidence="2" id="KW-1185">Reference proteome</keyword>
<reference evidence="1 2" key="1">
    <citation type="submission" date="2020-12" db="EMBL/GenBank/DDBJ databases">
        <title>Metabolic potential, ecology and presence of endohyphal bacteria is reflected in genomic diversity of Mucoromycotina.</title>
        <authorList>
            <person name="Muszewska A."/>
            <person name="Okrasinska A."/>
            <person name="Steczkiewicz K."/>
            <person name="Drgas O."/>
            <person name="Orlowska M."/>
            <person name="Perlinska-Lenart U."/>
            <person name="Aleksandrzak-Piekarczyk T."/>
            <person name="Szatraj K."/>
            <person name="Zielenkiewicz U."/>
            <person name="Pilsyk S."/>
            <person name="Malc E."/>
            <person name="Mieczkowski P."/>
            <person name="Kruszewska J.S."/>
            <person name="Biernat P."/>
            <person name="Pawlowska J."/>
        </authorList>
    </citation>
    <scope>NUCLEOTIDE SEQUENCE [LARGE SCALE GENOMIC DNA]</scope>
    <source>
        <strain evidence="1 2">CBS 142.35</strain>
    </source>
</reference>
<evidence type="ECO:0000313" key="2">
    <source>
        <dbReference type="Proteomes" id="UP000646827"/>
    </source>
</evidence>
<dbReference type="Proteomes" id="UP000646827">
    <property type="component" value="Unassembled WGS sequence"/>
</dbReference>
<organism evidence="1 2">
    <name type="scientific">Circinella minor</name>
    <dbReference type="NCBI Taxonomy" id="1195481"/>
    <lineage>
        <taxon>Eukaryota</taxon>
        <taxon>Fungi</taxon>
        <taxon>Fungi incertae sedis</taxon>
        <taxon>Mucoromycota</taxon>
        <taxon>Mucoromycotina</taxon>
        <taxon>Mucoromycetes</taxon>
        <taxon>Mucorales</taxon>
        <taxon>Lichtheimiaceae</taxon>
        <taxon>Circinella</taxon>
    </lineage>
</organism>
<protein>
    <submittedName>
        <fullName evidence="1">Uncharacterized protein</fullName>
    </submittedName>
</protein>
<dbReference type="AlphaFoldDB" id="A0A8H7S206"/>
<dbReference type="EMBL" id="JAEPRB010000115">
    <property type="protein sequence ID" value="KAG2221239.1"/>
    <property type="molecule type" value="Genomic_DNA"/>
</dbReference>
<evidence type="ECO:0000313" key="1">
    <source>
        <dbReference type="EMBL" id="KAG2221239.1"/>
    </source>
</evidence>
<name>A0A8H7S206_9FUNG</name>
<gene>
    <name evidence="1" type="ORF">INT45_013950</name>
</gene>